<gene>
    <name evidence="1" type="ORF">J8J21_20630</name>
</gene>
<evidence type="ECO:0000313" key="1">
    <source>
        <dbReference type="EMBL" id="MBP0685452.1"/>
    </source>
</evidence>
<dbReference type="RefSeq" id="WP_209925107.1">
    <property type="nucleotide sequence ID" value="NZ_JAGIZI010000125.1"/>
</dbReference>
<reference evidence="1 2" key="1">
    <citation type="submission" date="2021-03" db="EMBL/GenBank/DDBJ databases">
        <title>Whole Genome Sequencing of Mycobacterium tuberculosis clinical isolates from Arunachal Pradesh, India.</title>
        <authorList>
            <person name="Singh S."/>
            <person name="Mudliar S.R."/>
            <person name="Kulsum U."/>
            <person name="Rufai S.B."/>
            <person name="Singh P.K."/>
            <person name="Umpo M."/>
            <person name="Nyori M."/>
        </authorList>
    </citation>
    <scope>NUCLEOTIDE SEQUENCE [LARGE SCALE GENOMIC DNA]</scope>
    <source>
        <strain evidence="1 2">OMICS/BPL/0142/20/SP</strain>
    </source>
</reference>
<name>A0ABD4Q4V6_MYCTX</name>
<dbReference type="EMBL" id="JAGIZI010000125">
    <property type="protein sequence ID" value="MBP0685452.1"/>
    <property type="molecule type" value="Genomic_DNA"/>
</dbReference>
<evidence type="ECO:0000313" key="2">
    <source>
        <dbReference type="Proteomes" id="UP000671119"/>
    </source>
</evidence>
<accession>A0ABD4Q4V6</accession>
<dbReference type="Proteomes" id="UP000671119">
    <property type="component" value="Unassembled WGS sequence"/>
</dbReference>
<dbReference type="AlphaFoldDB" id="A0ABD4Q4V6"/>
<proteinExistence type="predicted"/>
<organism evidence="1 2">
    <name type="scientific">Mycobacterium tuberculosis</name>
    <dbReference type="NCBI Taxonomy" id="1773"/>
    <lineage>
        <taxon>Bacteria</taxon>
        <taxon>Bacillati</taxon>
        <taxon>Actinomycetota</taxon>
        <taxon>Actinomycetes</taxon>
        <taxon>Mycobacteriales</taxon>
        <taxon>Mycobacteriaceae</taxon>
        <taxon>Mycobacterium</taxon>
        <taxon>Mycobacterium tuberculosis complex</taxon>
    </lineage>
</organism>
<sequence>MKNRFKNKNTSILCSELLFNYLSENEEISINDKNISIVSSKNIEKSIEINHYDKVISFTKLNKPMFSLNNISSINVMFYINTLSDAKV</sequence>
<comment type="caution">
    <text evidence="1">The sequence shown here is derived from an EMBL/GenBank/DDBJ whole genome shotgun (WGS) entry which is preliminary data.</text>
</comment>
<protein>
    <submittedName>
        <fullName evidence="1">Uncharacterized protein</fullName>
    </submittedName>
</protein>
<feature type="non-terminal residue" evidence="1">
    <location>
        <position position="88"/>
    </location>
</feature>